<comment type="caution">
    <text evidence="8">The sequence shown here is derived from an EMBL/GenBank/DDBJ whole genome shotgun (WGS) entry which is preliminary data.</text>
</comment>
<organism evidence="8 9">
    <name type="scientific">Coccomyxa subellipsoidea</name>
    <dbReference type="NCBI Taxonomy" id="248742"/>
    <lineage>
        <taxon>Eukaryota</taxon>
        <taxon>Viridiplantae</taxon>
        <taxon>Chlorophyta</taxon>
        <taxon>core chlorophytes</taxon>
        <taxon>Trebouxiophyceae</taxon>
        <taxon>Trebouxiophyceae incertae sedis</taxon>
        <taxon>Coccomyxaceae</taxon>
        <taxon>Coccomyxa</taxon>
    </lineage>
</organism>
<feature type="transmembrane region" description="Helical" evidence="6">
    <location>
        <begin position="83"/>
        <end position="103"/>
    </location>
</feature>
<dbReference type="InterPro" id="IPR022764">
    <property type="entry name" value="Peptidase_S54_rhomboid_dom"/>
</dbReference>
<sequence>MFTLYFFWNRRFPGTLVYFLYLAGGLAGNVAYLAHEYYRITSSAKHPWGREVALRHSPPALGASASVNASVIFNILVSPQSTVLLYGIIPVPAFLFGGVWIYFDIVGATGGQQTPGPSGNFVGYTAHLGGAFVGALTYLAYRKGLLRF</sequence>
<dbReference type="Gene3D" id="1.20.1540.10">
    <property type="entry name" value="Rhomboid-like"/>
    <property type="match status" value="1"/>
</dbReference>
<keyword evidence="3 6" id="KW-0812">Transmembrane</keyword>
<comment type="similarity">
    <text evidence="2">Belongs to the peptidase S54 family.</text>
</comment>
<evidence type="ECO:0000256" key="5">
    <source>
        <dbReference type="ARBA" id="ARBA00023136"/>
    </source>
</evidence>
<protein>
    <recommendedName>
        <fullName evidence="7">Peptidase S54 rhomboid domain-containing protein</fullName>
    </recommendedName>
</protein>
<keyword evidence="5 6" id="KW-0472">Membrane</keyword>
<dbReference type="EMBL" id="JALJOT010000011">
    <property type="protein sequence ID" value="KAK9905712.1"/>
    <property type="molecule type" value="Genomic_DNA"/>
</dbReference>
<dbReference type="InterPro" id="IPR035952">
    <property type="entry name" value="Rhomboid-like_sf"/>
</dbReference>
<evidence type="ECO:0000256" key="4">
    <source>
        <dbReference type="ARBA" id="ARBA00022989"/>
    </source>
</evidence>
<evidence type="ECO:0000256" key="3">
    <source>
        <dbReference type="ARBA" id="ARBA00022692"/>
    </source>
</evidence>
<dbReference type="Pfam" id="PF01694">
    <property type="entry name" value="Rhomboid"/>
    <property type="match status" value="1"/>
</dbReference>
<evidence type="ECO:0000259" key="7">
    <source>
        <dbReference type="Pfam" id="PF01694"/>
    </source>
</evidence>
<evidence type="ECO:0000313" key="8">
    <source>
        <dbReference type="EMBL" id="KAK9905712.1"/>
    </source>
</evidence>
<dbReference type="SUPFAM" id="SSF144091">
    <property type="entry name" value="Rhomboid-like"/>
    <property type="match status" value="1"/>
</dbReference>
<proteinExistence type="inferred from homology"/>
<feature type="transmembrane region" description="Helical" evidence="6">
    <location>
        <begin position="16"/>
        <end position="35"/>
    </location>
</feature>
<gene>
    <name evidence="8" type="ORF">WJX75_004976</name>
</gene>
<evidence type="ECO:0000313" key="9">
    <source>
        <dbReference type="Proteomes" id="UP001491310"/>
    </source>
</evidence>
<feature type="domain" description="Peptidase S54 rhomboid" evidence="7">
    <location>
        <begin position="17"/>
        <end position="140"/>
    </location>
</feature>
<evidence type="ECO:0000256" key="6">
    <source>
        <dbReference type="SAM" id="Phobius"/>
    </source>
</evidence>
<evidence type="ECO:0000256" key="2">
    <source>
        <dbReference type="ARBA" id="ARBA00009045"/>
    </source>
</evidence>
<evidence type="ECO:0000256" key="1">
    <source>
        <dbReference type="ARBA" id="ARBA00004141"/>
    </source>
</evidence>
<accession>A0ABR2YHU9</accession>
<feature type="transmembrane region" description="Helical" evidence="6">
    <location>
        <begin position="123"/>
        <end position="141"/>
    </location>
</feature>
<keyword evidence="4 6" id="KW-1133">Transmembrane helix</keyword>
<keyword evidence="9" id="KW-1185">Reference proteome</keyword>
<name>A0ABR2YHU9_9CHLO</name>
<dbReference type="Proteomes" id="UP001491310">
    <property type="component" value="Unassembled WGS sequence"/>
</dbReference>
<comment type="subcellular location">
    <subcellularLocation>
        <location evidence="1">Membrane</location>
        <topology evidence="1">Multi-pass membrane protein</topology>
    </subcellularLocation>
</comment>
<reference evidence="8 9" key="1">
    <citation type="journal article" date="2024" name="Nat. Commun.">
        <title>Phylogenomics reveals the evolutionary origins of lichenization in chlorophyte algae.</title>
        <authorList>
            <person name="Puginier C."/>
            <person name="Libourel C."/>
            <person name="Otte J."/>
            <person name="Skaloud P."/>
            <person name="Haon M."/>
            <person name="Grisel S."/>
            <person name="Petersen M."/>
            <person name="Berrin J.G."/>
            <person name="Delaux P.M."/>
            <person name="Dal Grande F."/>
            <person name="Keller J."/>
        </authorList>
    </citation>
    <scope>NUCLEOTIDE SEQUENCE [LARGE SCALE GENOMIC DNA]</scope>
    <source>
        <strain evidence="8 9">SAG 216-7</strain>
    </source>
</reference>